<keyword evidence="1" id="KW-0131">Cell cycle</keyword>
<organism evidence="1 2">
    <name type="scientific">Babesia duncani</name>
    <dbReference type="NCBI Taxonomy" id="323732"/>
    <lineage>
        <taxon>Eukaryota</taxon>
        <taxon>Sar</taxon>
        <taxon>Alveolata</taxon>
        <taxon>Apicomplexa</taxon>
        <taxon>Aconoidasida</taxon>
        <taxon>Piroplasmida</taxon>
        <taxon>Babesiidae</taxon>
        <taxon>Babesia</taxon>
    </lineage>
</organism>
<dbReference type="KEGG" id="bdw:94336048"/>
<keyword evidence="2" id="KW-1185">Reference proteome</keyword>
<protein>
    <submittedName>
        <fullName evidence="1">Cell division cycle protein 123</fullName>
    </submittedName>
</protein>
<accession>A0AAD9PKI5</accession>
<dbReference type="AlphaFoldDB" id="A0AAD9PKI5"/>
<evidence type="ECO:0000313" key="2">
    <source>
        <dbReference type="Proteomes" id="UP001214638"/>
    </source>
</evidence>
<comment type="caution">
    <text evidence="1">The sequence shown here is derived from an EMBL/GenBank/DDBJ whole genome shotgun (WGS) entry which is preliminary data.</text>
</comment>
<proteinExistence type="predicted"/>
<name>A0AAD9PKI5_9APIC</name>
<keyword evidence="1" id="KW-0132">Cell division</keyword>
<dbReference type="GO" id="GO:0051301">
    <property type="term" value="P:cell division"/>
    <property type="evidence" value="ECO:0007669"/>
    <property type="project" value="UniProtKB-KW"/>
</dbReference>
<dbReference type="Pfam" id="PF07065">
    <property type="entry name" value="D123"/>
    <property type="match status" value="1"/>
</dbReference>
<dbReference type="RefSeq" id="XP_067803345.1">
    <property type="nucleotide sequence ID" value="XM_067946781.1"/>
</dbReference>
<reference evidence="1" key="1">
    <citation type="journal article" date="2023" name="Nat. Microbiol.">
        <title>Babesia duncani multi-omics identifies virulence factors and drug targets.</title>
        <authorList>
            <person name="Singh P."/>
            <person name="Lonardi S."/>
            <person name="Liang Q."/>
            <person name="Vydyam P."/>
            <person name="Khabirova E."/>
            <person name="Fang T."/>
            <person name="Gihaz S."/>
            <person name="Thekkiniath J."/>
            <person name="Munshi M."/>
            <person name="Abel S."/>
            <person name="Ciampossin L."/>
            <person name="Batugedara G."/>
            <person name="Gupta M."/>
            <person name="Lu X.M."/>
            <person name="Lenz T."/>
            <person name="Chakravarty S."/>
            <person name="Cornillot E."/>
            <person name="Hu Y."/>
            <person name="Ma W."/>
            <person name="Gonzalez L.M."/>
            <person name="Sanchez S."/>
            <person name="Estrada K."/>
            <person name="Sanchez-Flores A."/>
            <person name="Montero E."/>
            <person name="Harb O.S."/>
            <person name="Le Roch K.G."/>
            <person name="Mamoun C.B."/>
        </authorList>
    </citation>
    <scope>NUCLEOTIDE SEQUENCE</scope>
    <source>
        <strain evidence="1">WA1</strain>
    </source>
</reference>
<dbReference type="GeneID" id="94336048"/>
<gene>
    <name evidence="1" type="ORF">BdWA1_001750</name>
</gene>
<dbReference type="EMBL" id="JALLKP010000002">
    <property type="protein sequence ID" value="KAK2196503.1"/>
    <property type="molecule type" value="Genomic_DNA"/>
</dbReference>
<evidence type="ECO:0000313" key="1">
    <source>
        <dbReference type="EMBL" id="KAK2196503.1"/>
    </source>
</evidence>
<dbReference type="InterPro" id="IPR009772">
    <property type="entry name" value="CDC123"/>
</dbReference>
<sequence>MLIKSSSEWQDMQRVYRHLILFRQRNIAKAIRLRVFIHHSRVVFITQAFANDIYDYVTGEKESELVSEVLKFYDKLGPIIKASGVCNFIMDLCWGKKMELLQVLPFCSTVSSQCKAVKDYSVFGDAGQDANIVNGIWLHLNKSRNRGAGSKPHSWCPKDVVELSKYNKNPQFDETDQVIDMLRDYMHVTPE</sequence>
<dbReference type="Proteomes" id="UP001214638">
    <property type="component" value="Unassembled WGS sequence"/>
</dbReference>